<name>A0ABS9XUK0_9ACTN</name>
<dbReference type="Proteomes" id="UP001165270">
    <property type="component" value="Unassembled WGS sequence"/>
</dbReference>
<accession>A0ABS9XUK0</accession>
<proteinExistence type="predicted"/>
<organism evidence="1 2">
    <name type="scientific">Streptomyces spinosisporus</name>
    <dbReference type="NCBI Taxonomy" id="2927582"/>
    <lineage>
        <taxon>Bacteria</taxon>
        <taxon>Bacillati</taxon>
        <taxon>Actinomycetota</taxon>
        <taxon>Actinomycetes</taxon>
        <taxon>Kitasatosporales</taxon>
        <taxon>Streptomycetaceae</taxon>
        <taxon>Streptomyces</taxon>
    </lineage>
</organism>
<reference evidence="1" key="1">
    <citation type="submission" date="2022-03" db="EMBL/GenBank/DDBJ databases">
        <title>Streptomyces 7R015 and 7R016 isolated from Barleria lupulina in Thailand.</title>
        <authorList>
            <person name="Kanchanasin P."/>
            <person name="Phongsopitanun W."/>
            <person name="Tanasupawat S."/>
        </authorList>
    </citation>
    <scope>NUCLEOTIDE SEQUENCE</scope>
    <source>
        <strain evidence="1">7R016</strain>
    </source>
</reference>
<protein>
    <submittedName>
        <fullName evidence="1">Uncharacterized protein</fullName>
    </submittedName>
</protein>
<dbReference type="RefSeq" id="WP_234024496.1">
    <property type="nucleotide sequence ID" value="NZ_JALDAX010000024.1"/>
</dbReference>
<evidence type="ECO:0000313" key="1">
    <source>
        <dbReference type="EMBL" id="MCI3245745.1"/>
    </source>
</evidence>
<keyword evidence="2" id="KW-1185">Reference proteome</keyword>
<sequence length="48" mass="5630">MFLRFLGRVLREGPGRRVRRLGNRVFTGPYEHAHAVALADRAVRRREL</sequence>
<comment type="caution">
    <text evidence="1">The sequence shown here is derived from an EMBL/GenBank/DDBJ whole genome shotgun (WGS) entry which is preliminary data.</text>
</comment>
<evidence type="ECO:0000313" key="2">
    <source>
        <dbReference type="Proteomes" id="UP001165270"/>
    </source>
</evidence>
<gene>
    <name evidence="1" type="ORF">MQN93_39180</name>
</gene>
<dbReference type="EMBL" id="JALDAX010000024">
    <property type="protein sequence ID" value="MCI3245745.1"/>
    <property type="molecule type" value="Genomic_DNA"/>
</dbReference>